<organism evidence="2 3">
    <name type="scientific">Oceanidesulfovibrio indonesiensis</name>
    <dbReference type="NCBI Taxonomy" id="54767"/>
    <lineage>
        <taxon>Bacteria</taxon>
        <taxon>Pseudomonadati</taxon>
        <taxon>Thermodesulfobacteriota</taxon>
        <taxon>Desulfovibrionia</taxon>
        <taxon>Desulfovibrionales</taxon>
        <taxon>Desulfovibrionaceae</taxon>
        <taxon>Oceanidesulfovibrio</taxon>
    </lineage>
</organism>
<dbReference type="Pfam" id="PF12224">
    <property type="entry name" value="Amidoligase_2"/>
    <property type="match status" value="1"/>
</dbReference>
<feature type="region of interest" description="Disordered" evidence="1">
    <location>
        <begin position="1"/>
        <end position="22"/>
    </location>
</feature>
<evidence type="ECO:0000313" key="2">
    <source>
        <dbReference type="EMBL" id="TVM18817.1"/>
    </source>
</evidence>
<evidence type="ECO:0000313" key="3">
    <source>
        <dbReference type="Proteomes" id="UP000448292"/>
    </source>
</evidence>
<dbReference type="InterPro" id="IPR022025">
    <property type="entry name" value="Amidoligase_2"/>
</dbReference>
<evidence type="ECO:0000256" key="1">
    <source>
        <dbReference type="SAM" id="MobiDB-lite"/>
    </source>
</evidence>
<dbReference type="AlphaFoldDB" id="A0A7M3MH47"/>
<dbReference type="Proteomes" id="UP000448292">
    <property type="component" value="Unassembled WGS sequence"/>
</dbReference>
<comment type="caution">
    <text evidence="2">The sequence shown here is derived from an EMBL/GenBank/DDBJ whole genome shotgun (WGS) entry which is preliminary data.</text>
</comment>
<keyword evidence="2" id="KW-0436">Ligase</keyword>
<dbReference type="GO" id="GO:0016874">
    <property type="term" value="F:ligase activity"/>
    <property type="evidence" value="ECO:0007669"/>
    <property type="project" value="UniProtKB-KW"/>
</dbReference>
<sequence length="340" mass="38650">MAMQEERDMPFTMPSVTNKSAGGPRHVGLELEFAGMDIRDAARAVADVFGGEVREVDTFICTVEGTTHGNFSVELDSSLLRSKGYLKILHEIGIDLSDANEKRIERILLDVADELIPYEVVAPPVPMTELAPMDDLRELLRRRKAKGTRASILYAFSMQFNVEPPDLTAPTLAGFLKAFLLCYPWLREASGLDMTRILSPFIDKFPSDYVKLVVDPAYQPCDEAALIDDYLDHNPTRNRPLDCMPIFAHLDRDRVMARANEKHLIKPRPAFHYRLPNCLIDEPAWRIAREWDLWVAVDDLSRDADTLAAMGEDFLNTPGFPLDLFTDSWKEKIPRWLDRS</sequence>
<name>A0A7M3MH47_9BACT</name>
<protein>
    <submittedName>
        <fullName evidence="2">Amidoligase</fullName>
    </submittedName>
</protein>
<keyword evidence="3" id="KW-1185">Reference proteome</keyword>
<accession>A0A7M3MH47</accession>
<gene>
    <name evidence="2" type="ORF">DPQ33_04950</name>
</gene>
<reference evidence="2 3" key="1">
    <citation type="submission" date="2018-06" db="EMBL/GenBank/DDBJ databases">
        <title>Complete genome of Desulfovibrio indonesiensis P37SLT.</title>
        <authorList>
            <person name="Crispim J.S."/>
            <person name="Vidigal P.M.P."/>
            <person name="Silva L.C.F."/>
            <person name="Laguardia C.N."/>
            <person name="Araujo L.C."/>
            <person name="Dias R.S."/>
            <person name="Sousa M.P."/>
            <person name="Paula S.O."/>
            <person name="Silva C."/>
        </authorList>
    </citation>
    <scope>NUCLEOTIDE SEQUENCE [LARGE SCALE GENOMIC DNA]</scope>
    <source>
        <strain evidence="2 3">P37SLT</strain>
    </source>
</reference>
<dbReference type="OrthoDB" id="5597599at2"/>
<dbReference type="EMBL" id="QMIE01000003">
    <property type="protein sequence ID" value="TVM18817.1"/>
    <property type="molecule type" value="Genomic_DNA"/>
</dbReference>
<proteinExistence type="predicted"/>